<keyword evidence="4" id="KW-1185">Reference proteome</keyword>
<dbReference type="HOGENOM" id="CLU_039202_0_0_1"/>
<reference evidence="3 4" key="1">
    <citation type="submission" date="2014-04" db="EMBL/GenBank/DDBJ databases">
        <authorList>
            <consortium name="DOE Joint Genome Institute"/>
            <person name="Kuo A."/>
            <person name="Tarkka M."/>
            <person name="Buscot F."/>
            <person name="Kohler A."/>
            <person name="Nagy L.G."/>
            <person name="Floudas D."/>
            <person name="Copeland A."/>
            <person name="Barry K.W."/>
            <person name="Cichocki N."/>
            <person name="Veneault-Fourrey C."/>
            <person name="LaButti K."/>
            <person name="Lindquist E.A."/>
            <person name="Lipzen A."/>
            <person name="Lundell T."/>
            <person name="Morin E."/>
            <person name="Murat C."/>
            <person name="Sun H."/>
            <person name="Tunlid A."/>
            <person name="Henrissat B."/>
            <person name="Grigoriev I.V."/>
            <person name="Hibbett D.S."/>
            <person name="Martin F."/>
            <person name="Nordberg H.P."/>
            <person name="Cantor M.N."/>
            <person name="Hua S.X."/>
        </authorList>
    </citation>
    <scope>NUCLEOTIDE SEQUENCE [LARGE SCALE GENOMIC DNA]</scope>
    <source>
        <strain evidence="3 4">F 1598</strain>
    </source>
</reference>
<evidence type="ECO:0000313" key="3">
    <source>
        <dbReference type="EMBL" id="KIM89073.1"/>
    </source>
</evidence>
<accession>A0A0C3BRG4</accession>
<dbReference type="Pfam" id="PF12937">
    <property type="entry name" value="F-box-like"/>
    <property type="match status" value="1"/>
</dbReference>
<dbReference type="InParanoid" id="A0A0C3BRG4"/>
<dbReference type="SUPFAM" id="SSF81383">
    <property type="entry name" value="F-box domain"/>
    <property type="match status" value="1"/>
</dbReference>
<reference evidence="4" key="2">
    <citation type="submission" date="2015-01" db="EMBL/GenBank/DDBJ databases">
        <title>Evolutionary Origins and Diversification of the Mycorrhizal Mutualists.</title>
        <authorList>
            <consortium name="DOE Joint Genome Institute"/>
            <consortium name="Mycorrhizal Genomics Consortium"/>
            <person name="Kohler A."/>
            <person name="Kuo A."/>
            <person name="Nagy L.G."/>
            <person name="Floudas D."/>
            <person name="Copeland A."/>
            <person name="Barry K.W."/>
            <person name="Cichocki N."/>
            <person name="Veneault-Fourrey C."/>
            <person name="LaButti K."/>
            <person name="Lindquist E.A."/>
            <person name="Lipzen A."/>
            <person name="Lundell T."/>
            <person name="Morin E."/>
            <person name="Murat C."/>
            <person name="Riley R."/>
            <person name="Ohm R."/>
            <person name="Sun H."/>
            <person name="Tunlid A."/>
            <person name="Henrissat B."/>
            <person name="Grigoriev I.V."/>
            <person name="Hibbett D.S."/>
            <person name="Martin F."/>
        </authorList>
    </citation>
    <scope>NUCLEOTIDE SEQUENCE [LARGE SCALE GENOMIC DNA]</scope>
    <source>
        <strain evidence="4">F 1598</strain>
    </source>
</reference>
<feature type="domain" description="F-box" evidence="2">
    <location>
        <begin position="51"/>
        <end position="101"/>
    </location>
</feature>
<dbReference type="InterPro" id="IPR001810">
    <property type="entry name" value="F-box_dom"/>
</dbReference>
<dbReference type="EMBL" id="KN832975">
    <property type="protein sequence ID" value="KIM89073.1"/>
    <property type="molecule type" value="Genomic_DNA"/>
</dbReference>
<dbReference type="Gene3D" id="3.80.10.10">
    <property type="entry name" value="Ribonuclease Inhibitor"/>
    <property type="match status" value="1"/>
</dbReference>
<protein>
    <recommendedName>
        <fullName evidence="2">F-box domain-containing protein</fullName>
    </recommendedName>
</protein>
<dbReference type="Gene3D" id="1.20.1280.50">
    <property type="match status" value="1"/>
</dbReference>
<feature type="region of interest" description="Disordered" evidence="1">
    <location>
        <begin position="27"/>
        <end position="46"/>
    </location>
</feature>
<dbReference type="InterPro" id="IPR036047">
    <property type="entry name" value="F-box-like_dom_sf"/>
</dbReference>
<dbReference type="Proteomes" id="UP000054166">
    <property type="component" value="Unassembled WGS sequence"/>
</dbReference>
<dbReference type="PROSITE" id="PS50181">
    <property type="entry name" value="FBOX"/>
    <property type="match status" value="1"/>
</dbReference>
<dbReference type="STRING" id="765440.A0A0C3BRG4"/>
<dbReference type="SUPFAM" id="SSF52047">
    <property type="entry name" value="RNI-like"/>
    <property type="match status" value="1"/>
</dbReference>
<evidence type="ECO:0000256" key="1">
    <source>
        <dbReference type="SAM" id="MobiDB-lite"/>
    </source>
</evidence>
<proteinExistence type="predicted"/>
<organism evidence="3 4">
    <name type="scientific">Piloderma croceum (strain F 1598)</name>
    <dbReference type="NCBI Taxonomy" id="765440"/>
    <lineage>
        <taxon>Eukaryota</taxon>
        <taxon>Fungi</taxon>
        <taxon>Dikarya</taxon>
        <taxon>Basidiomycota</taxon>
        <taxon>Agaricomycotina</taxon>
        <taxon>Agaricomycetes</taxon>
        <taxon>Agaricomycetidae</taxon>
        <taxon>Atheliales</taxon>
        <taxon>Atheliaceae</taxon>
        <taxon>Piloderma</taxon>
    </lineage>
</organism>
<dbReference type="OrthoDB" id="3181259at2759"/>
<sequence>MLKRTHLRELTLNRACMNIVRAKVRSSDRTHHHYQEPCPTRVSRPKLRRNTHPIHSLPGELLAHIFILGSNLDVVFPIIVSHVCSAWRDVALHTPSLWRRITLNSNAHYRLDMWRERIHRAKVCSLDIEVGAFPSHCGRKPPKSYFDIHTVQWHMHLVLSSISRWRSLKLSFPHYAPFLWNAALSTCCGAGRGVYAPLIEELSLVYSANDDTKVFTLFGGVAPRLSRLTIDGIRLAWLPSLFGNLTFLDYTHRGPIRGNQAVALILDMVEVSSRLQELRISFPSYANDLRPLPGHARAHKQVTLPFLGTLYLRIEGPDIPYELYSLLPHLTFPSLISLHLLDLHRSLHTFPRLGSFLQVFKPPPSLKYLWMECGWVDNEILPSMLRSLKSLKRAVVNGAKVPDLYFARSVARPANLDQL</sequence>
<evidence type="ECO:0000313" key="4">
    <source>
        <dbReference type="Proteomes" id="UP000054166"/>
    </source>
</evidence>
<gene>
    <name evidence="3" type="ORF">PILCRDRAFT_95107</name>
</gene>
<dbReference type="AlphaFoldDB" id="A0A0C3BRG4"/>
<evidence type="ECO:0000259" key="2">
    <source>
        <dbReference type="PROSITE" id="PS50181"/>
    </source>
</evidence>
<name>A0A0C3BRG4_PILCF</name>
<dbReference type="InterPro" id="IPR032675">
    <property type="entry name" value="LRR_dom_sf"/>
</dbReference>